<sequence>MQLQQQQAQPASQRSAQLEVERRRQKQLQQRQAQLAAQRAAQQEAERRRQMQLKQQQVHQAAQVAAQQQTQRQLQMPVEVQGREAAGTREMLGRLPSKAVPALRVKRSGGESAILRRMLDLAEQQKVAELEAERLFELEKLSSMREQQAKLRLLQEAIEMTRQQLGKQKDALRGKDRSFCNLQVTSEGRVGHLSLSSQPHLQSYVSPYVSNGNRRLLSISENQRMQPVTQQGKSKITSLAGKAKELSRLVGYLYTLNDLFAFV</sequence>
<evidence type="ECO:0000313" key="3">
    <source>
        <dbReference type="Proteomes" id="UP000036681"/>
    </source>
</evidence>
<dbReference type="AlphaFoldDB" id="A0A0M3IHZ3"/>
<evidence type="ECO:0000313" key="4">
    <source>
        <dbReference type="WBParaSite" id="ALUE_0001810301-mRNA-1"/>
    </source>
</evidence>
<keyword evidence="3" id="KW-1185">Reference proteome</keyword>
<keyword evidence="1" id="KW-0175">Coiled coil</keyword>
<protein>
    <submittedName>
        <fullName evidence="4">Myb_CC_LHEQLE domain-containing protein</fullName>
    </submittedName>
</protein>
<feature type="compositionally biased region" description="Low complexity" evidence="2">
    <location>
        <begin position="1"/>
        <end position="18"/>
    </location>
</feature>
<reference evidence="4" key="1">
    <citation type="submission" date="2017-02" db="UniProtKB">
        <authorList>
            <consortium name="WormBaseParasite"/>
        </authorList>
    </citation>
    <scope>IDENTIFICATION</scope>
</reference>
<evidence type="ECO:0000256" key="1">
    <source>
        <dbReference type="SAM" id="Coils"/>
    </source>
</evidence>
<organism evidence="3 4">
    <name type="scientific">Ascaris lumbricoides</name>
    <name type="common">Giant roundworm</name>
    <dbReference type="NCBI Taxonomy" id="6252"/>
    <lineage>
        <taxon>Eukaryota</taxon>
        <taxon>Metazoa</taxon>
        <taxon>Ecdysozoa</taxon>
        <taxon>Nematoda</taxon>
        <taxon>Chromadorea</taxon>
        <taxon>Rhabditida</taxon>
        <taxon>Spirurina</taxon>
        <taxon>Ascaridomorpha</taxon>
        <taxon>Ascaridoidea</taxon>
        <taxon>Ascarididae</taxon>
        <taxon>Ascaris</taxon>
    </lineage>
</organism>
<feature type="region of interest" description="Disordered" evidence="2">
    <location>
        <begin position="1"/>
        <end position="35"/>
    </location>
</feature>
<name>A0A0M3IHZ3_ASCLU</name>
<proteinExistence type="predicted"/>
<evidence type="ECO:0000256" key="2">
    <source>
        <dbReference type="SAM" id="MobiDB-lite"/>
    </source>
</evidence>
<feature type="coiled-coil region" evidence="1">
    <location>
        <begin position="127"/>
        <end position="164"/>
    </location>
</feature>
<dbReference type="WBParaSite" id="ALUE_0001810301-mRNA-1">
    <property type="protein sequence ID" value="ALUE_0001810301-mRNA-1"/>
    <property type="gene ID" value="ALUE_0001810301"/>
</dbReference>
<accession>A0A0M3IHZ3</accession>
<dbReference type="Proteomes" id="UP000036681">
    <property type="component" value="Unplaced"/>
</dbReference>